<proteinExistence type="predicted"/>
<evidence type="ECO:0000313" key="4">
    <source>
        <dbReference type="Proteomes" id="UP000186817"/>
    </source>
</evidence>
<keyword evidence="1" id="KW-0175">Coiled coil</keyword>
<sequence>MAGWVSEERVEATEGTSLDDGALRRLEAEEVLLVQSIRTGLSRGNARGAGGPSAWWELAPWPPARQLGSEFPRKLEELKQRCLAEPCPPSLPGPGCFGGTVPLEPVTLAQPHQPHPMMASAVLPETGPCFCQVQSPPEARESRDREEMLMELKDLKALVQGKDELKSEDAQKILLAQERLAQEQEELLRRQSRCKELEVEMAIQKKDLQMSQEWQAWQQQKHSCDLQHQAEVLQLRYEANLLSEQETWQTMENSSQSLQRQKAERAREWEMRDLAASVETERFLSTELRAQSRSSETSKLRLLQELSARLAGRELEILALESSEDALEKAQGLAQALQARLSTEEAQLQEARSQVHQAQEAAKAERVVEARAEAETSKAEAAEARLQAAEAQLQLQTELREALCRAEEQREQAQDAQRALQELAAEAAAEGRARELALEKRLEDLQMQLEELKAAQAQMSPLPVPEVSDYVATAPADELDQALEAEIRTLGPGCLQGHVLKRTGPKIYKLGEDRVRMQLSDSVLTVRVGTSWVPLARWVRELPAPGEQGPEDQFQALDASSPFAGVYPLPQPAWKEESLPQHASQPPKPEAASTQVKPPVIQPPTPDKPFYNSEGVDLMKLSDEELEKYVPLDESGRRTSIGAINHPTECSPCIFWFRHVCEKGFRCEFCHIKHPGQVAKKIRPSKSFRMKQKAQAAQHRRDAEMGRPVAELLERSEMRLQELREAQQVSSEWHCVQELSLADFGVCEATHVGVPSMYS</sequence>
<dbReference type="AlphaFoldDB" id="A0A1Q9C3X1"/>
<reference evidence="3 4" key="1">
    <citation type="submission" date="2016-02" db="EMBL/GenBank/DDBJ databases">
        <title>Genome analysis of coral dinoflagellate symbionts highlights evolutionary adaptations to a symbiotic lifestyle.</title>
        <authorList>
            <person name="Aranda M."/>
            <person name="Li Y."/>
            <person name="Liew Y.J."/>
            <person name="Baumgarten S."/>
            <person name="Simakov O."/>
            <person name="Wilson M."/>
            <person name="Piel J."/>
            <person name="Ashoor H."/>
            <person name="Bougouffa S."/>
            <person name="Bajic V.B."/>
            <person name="Ryu T."/>
            <person name="Ravasi T."/>
            <person name="Bayer T."/>
            <person name="Micklem G."/>
            <person name="Kim H."/>
            <person name="Bhak J."/>
            <person name="Lajeunesse T.C."/>
            <person name="Voolstra C.R."/>
        </authorList>
    </citation>
    <scope>NUCLEOTIDE SEQUENCE [LARGE SCALE GENOMIC DNA]</scope>
    <source>
        <strain evidence="3 4">CCMP2467</strain>
    </source>
</reference>
<dbReference type="PANTHER" id="PTHR32258">
    <property type="entry name" value="PROTEIN NETWORKED 4A"/>
    <property type="match status" value="1"/>
</dbReference>
<name>A0A1Q9C3X1_SYMMI</name>
<dbReference type="Proteomes" id="UP000186817">
    <property type="component" value="Unassembled WGS sequence"/>
</dbReference>
<evidence type="ECO:0000313" key="3">
    <source>
        <dbReference type="EMBL" id="OLP77595.1"/>
    </source>
</evidence>
<evidence type="ECO:0008006" key="5">
    <source>
        <dbReference type="Google" id="ProtNLM"/>
    </source>
</evidence>
<keyword evidence="4" id="KW-1185">Reference proteome</keyword>
<evidence type="ECO:0000256" key="2">
    <source>
        <dbReference type="SAM" id="MobiDB-lite"/>
    </source>
</evidence>
<feature type="region of interest" description="Disordered" evidence="2">
    <location>
        <begin position="575"/>
        <end position="612"/>
    </location>
</feature>
<dbReference type="InterPro" id="IPR051861">
    <property type="entry name" value="NET_actin-binding_domain"/>
</dbReference>
<dbReference type="OrthoDB" id="448765at2759"/>
<evidence type="ECO:0000256" key="1">
    <source>
        <dbReference type="SAM" id="Coils"/>
    </source>
</evidence>
<dbReference type="PANTHER" id="PTHR32258:SF28">
    <property type="entry name" value="PROTEIN NETWORKED 3A-RELATED"/>
    <property type="match status" value="1"/>
</dbReference>
<dbReference type="EMBL" id="LSRX01001739">
    <property type="protein sequence ID" value="OLP77595.1"/>
    <property type="molecule type" value="Genomic_DNA"/>
</dbReference>
<comment type="caution">
    <text evidence="3">The sequence shown here is derived from an EMBL/GenBank/DDBJ whole genome shotgun (WGS) entry which is preliminary data.</text>
</comment>
<gene>
    <name evidence="3" type="ORF">AK812_SmicGene42331</name>
</gene>
<organism evidence="3 4">
    <name type="scientific">Symbiodinium microadriaticum</name>
    <name type="common">Dinoflagellate</name>
    <name type="synonym">Zooxanthella microadriatica</name>
    <dbReference type="NCBI Taxonomy" id="2951"/>
    <lineage>
        <taxon>Eukaryota</taxon>
        <taxon>Sar</taxon>
        <taxon>Alveolata</taxon>
        <taxon>Dinophyceae</taxon>
        <taxon>Suessiales</taxon>
        <taxon>Symbiodiniaceae</taxon>
        <taxon>Symbiodinium</taxon>
    </lineage>
</organism>
<feature type="coiled-coil region" evidence="1">
    <location>
        <begin position="320"/>
        <end position="458"/>
    </location>
</feature>
<accession>A0A1Q9C3X1</accession>
<protein>
    <recommendedName>
        <fullName evidence="5">C3H1-type domain-containing protein</fullName>
    </recommendedName>
</protein>